<name>A0A834X5J0_9FABA</name>
<dbReference type="Proteomes" id="UP000634136">
    <property type="component" value="Unassembled WGS sequence"/>
</dbReference>
<evidence type="ECO:0000313" key="1">
    <source>
        <dbReference type="EMBL" id="KAF7838137.1"/>
    </source>
</evidence>
<gene>
    <name evidence="1" type="ORF">G2W53_006619</name>
</gene>
<evidence type="ECO:0000313" key="2">
    <source>
        <dbReference type="Proteomes" id="UP000634136"/>
    </source>
</evidence>
<organism evidence="1 2">
    <name type="scientific">Senna tora</name>
    <dbReference type="NCBI Taxonomy" id="362788"/>
    <lineage>
        <taxon>Eukaryota</taxon>
        <taxon>Viridiplantae</taxon>
        <taxon>Streptophyta</taxon>
        <taxon>Embryophyta</taxon>
        <taxon>Tracheophyta</taxon>
        <taxon>Spermatophyta</taxon>
        <taxon>Magnoliopsida</taxon>
        <taxon>eudicotyledons</taxon>
        <taxon>Gunneridae</taxon>
        <taxon>Pentapetalae</taxon>
        <taxon>rosids</taxon>
        <taxon>fabids</taxon>
        <taxon>Fabales</taxon>
        <taxon>Fabaceae</taxon>
        <taxon>Caesalpinioideae</taxon>
        <taxon>Cassia clade</taxon>
        <taxon>Senna</taxon>
    </lineage>
</organism>
<keyword evidence="2" id="KW-1185">Reference proteome</keyword>
<dbReference type="EMBL" id="JAAIUW010000003">
    <property type="protein sequence ID" value="KAF7838137.1"/>
    <property type="molecule type" value="Genomic_DNA"/>
</dbReference>
<accession>A0A834X5J0</accession>
<proteinExistence type="predicted"/>
<dbReference type="AlphaFoldDB" id="A0A834X5J0"/>
<comment type="caution">
    <text evidence="1">The sequence shown here is derived from an EMBL/GenBank/DDBJ whole genome shotgun (WGS) entry which is preliminary data.</text>
</comment>
<protein>
    <submittedName>
        <fullName evidence="1">Uncharacterized protein</fullName>
    </submittedName>
</protein>
<sequence>MGFFGGLQKGISGKHTHTQLMMREIVVVCKVAHEGKDERPCTELRNASGLDEELK</sequence>
<reference evidence="1" key="1">
    <citation type="submission" date="2020-09" db="EMBL/GenBank/DDBJ databases">
        <title>Genome-Enabled Discovery of Anthraquinone Biosynthesis in Senna tora.</title>
        <authorList>
            <person name="Kang S.-H."/>
            <person name="Pandey R.P."/>
            <person name="Lee C.-M."/>
            <person name="Sim J.-S."/>
            <person name="Jeong J.-T."/>
            <person name="Choi B.-S."/>
            <person name="Jung M."/>
            <person name="Ginzburg D."/>
            <person name="Zhao K."/>
            <person name="Won S.Y."/>
            <person name="Oh T.-J."/>
            <person name="Yu Y."/>
            <person name="Kim N.-H."/>
            <person name="Lee O.R."/>
            <person name="Lee T.-H."/>
            <person name="Bashyal P."/>
            <person name="Kim T.-S."/>
            <person name="Lee W.-H."/>
            <person name="Kawkins C."/>
            <person name="Kim C.-K."/>
            <person name="Kim J.S."/>
            <person name="Ahn B.O."/>
            <person name="Rhee S.Y."/>
            <person name="Sohng J.K."/>
        </authorList>
    </citation>
    <scope>NUCLEOTIDE SEQUENCE</scope>
    <source>
        <tissue evidence="1">Leaf</tissue>
    </source>
</reference>